<feature type="compositionally biased region" description="Low complexity" evidence="1">
    <location>
        <begin position="15"/>
        <end position="24"/>
    </location>
</feature>
<accession>A0A0D2NFK2</accession>
<feature type="compositionally biased region" description="Polar residues" evidence="1">
    <location>
        <begin position="33"/>
        <end position="42"/>
    </location>
</feature>
<evidence type="ECO:0000313" key="2">
    <source>
        <dbReference type="EMBL" id="KJA17739.1"/>
    </source>
</evidence>
<evidence type="ECO:0000313" key="3">
    <source>
        <dbReference type="Proteomes" id="UP000054270"/>
    </source>
</evidence>
<reference evidence="3" key="1">
    <citation type="submission" date="2014-04" db="EMBL/GenBank/DDBJ databases">
        <title>Evolutionary Origins and Diversification of the Mycorrhizal Mutualists.</title>
        <authorList>
            <consortium name="DOE Joint Genome Institute"/>
            <consortium name="Mycorrhizal Genomics Consortium"/>
            <person name="Kohler A."/>
            <person name="Kuo A."/>
            <person name="Nagy L.G."/>
            <person name="Floudas D."/>
            <person name="Copeland A."/>
            <person name="Barry K.W."/>
            <person name="Cichocki N."/>
            <person name="Veneault-Fourrey C."/>
            <person name="LaButti K."/>
            <person name="Lindquist E.A."/>
            <person name="Lipzen A."/>
            <person name="Lundell T."/>
            <person name="Morin E."/>
            <person name="Murat C."/>
            <person name="Riley R."/>
            <person name="Ohm R."/>
            <person name="Sun H."/>
            <person name="Tunlid A."/>
            <person name="Henrissat B."/>
            <person name="Grigoriev I.V."/>
            <person name="Hibbett D.S."/>
            <person name="Martin F."/>
        </authorList>
    </citation>
    <scope>NUCLEOTIDE SEQUENCE [LARGE SCALE GENOMIC DNA]</scope>
    <source>
        <strain evidence="3">FD-334 SS-4</strain>
    </source>
</reference>
<dbReference type="AlphaFoldDB" id="A0A0D2NFK2"/>
<dbReference type="Proteomes" id="UP000054270">
    <property type="component" value="Unassembled WGS sequence"/>
</dbReference>
<keyword evidence="3" id="KW-1185">Reference proteome</keyword>
<dbReference type="EMBL" id="KN817599">
    <property type="protein sequence ID" value="KJA17739.1"/>
    <property type="molecule type" value="Genomic_DNA"/>
</dbReference>
<gene>
    <name evidence="2" type="ORF">HYPSUDRAFT_205966</name>
</gene>
<sequence length="273" mass="29169">MSGTPICSAAPYVTSGSSYRAAGSGRRRPGVQTRPSRATKSPASPPIFRRYAFRPPPARSRSKTRSAGVRRPPARSDPPCARALSFSAERAPLSHRHQIPHDAFGLPDLRTPTPHAAAKTNIACVANLAGPAIPVMSHKKGASSPYSLIQPRCGRAHNGSQDPHRRAWARTDARRTLSASAVQSKPAWHMPGCSARSQRDRAALCRAYQSALPALRLSAYLHHEASSGDSAFAPQPPAQRAVTGRAHAGSRVLATRIASEVCIQPAWARPGRT</sequence>
<feature type="region of interest" description="Disordered" evidence="1">
    <location>
        <begin position="1"/>
        <end position="81"/>
    </location>
</feature>
<name>A0A0D2NFK2_HYPSF</name>
<evidence type="ECO:0000256" key="1">
    <source>
        <dbReference type="SAM" id="MobiDB-lite"/>
    </source>
</evidence>
<feature type="region of interest" description="Disordered" evidence="1">
    <location>
        <begin position="227"/>
        <end position="246"/>
    </location>
</feature>
<proteinExistence type="predicted"/>
<organism evidence="2 3">
    <name type="scientific">Hypholoma sublateritium (strain FD-334 SS-4)</name>
    <dbReference type="NCBI Taxonomy" id="945553"/>
    <lineage>
        <taxon>Eukaryota</taxon>
        <taxon>Fungi</taxon>
        <taxon>Dikarya</taxon>
        <taxon>Basidiomycota</taxon>
        <taxon>Agaricomycotina</taxon>
        <taxon>Agaricomycetes</taxon>
        <taxon>Agaricomycetidae</taxon>
        <taxon>Agaricales</taxon>
        <taxon>Agaricineae</taxon>
        <taxon>Strophariaceae</taxon>
        <taxon>Hypholoma</taxon>
    </lineage>
</organism>
<protein>
    <submittedName>
        <fullName evidence="2">Uncharacterized protein</fullName>
    </submittedName>
</protein>